<proteinExistence type="predicted"/>
<organism evidence="1 2">
    <name type="scientific">Ambrosiozyma monospora</name>
    <name type="common">Yeast</name>
    <name type="synonym">Endomycopsis monosporus</name>
    <dbReference type="NCBI Taxonomy" id="43982"/>
    <lineage>
        <taxon>Eukaryota</taxon>
        <taxon>Fungi</taxon>
        <taxon>Dikarya</taxon>
        <taxon>Ascomycota</taxon>
        <taxon>Saccharomycotina</taxon>
        <taxon>Pichiomycetes</taxon>
        <taxon>Pichiales</taxon>
        <taxon>Pichiaceae</taxon>
        <taxon>Ambrosiozyma</taxon>
    </lineage>
</organism>
<sequence length="335" mass="38282">MVLSISYHYENQTDDRLTAFFSKLIEVNRYGDFEIQLRNFHWSGLPSLTRYDLPCLQERNVFDFLNLGIISENAKLKSLEQKLHYMCKNMDFCQQIPLNDQNRHDGDDLADEDFPVCAHLEIEKISNGLKQMTVKGLELKLAGTFGNLKSLQSLCLKYCTINPVCLEPLPDSVTWLSLVDIKIVNSLPYIIRLPIQLKSLEIQGSSVPEVSNYDELKDFSDLEVEIYHVTNNHEEVPIILKQVQSLVSLLSPKTADIIFPVDSSFSDPVEFPKRWFSLEYLESSGSLESLSFSCFDNDLYASLAADLMFYPGKNIKSQLPLTLRSLDVDLWKSST</sequence>
<gene>
    <name evidence="1" type="ORF">Amon02_001208700</name>
</gene>
<reference evidence="1" key="1">
    <citation type="submission" date="2023-04" db="EMBL/GenBank/DDBJ databases">
        <title>Ambrosiozyma monospora NBRC 10751.</title>
        <authorList>
            <person name="Ichikawa N."/>
            <person name="Sato H."/>
            <person name="Tonouchi N."/>
        </authorList>
    </citation>
    <scope>NUCLEOTIDE SEQUENCE</scope>
    <source>
        <strain evidence="1">NBRC 10751</strain>
    </source>
</reference>
<evidence type="ECO:0000313" key="1">
    <source>
        <dbReference type="EMBL" id="GMF04766.1"/>
    </source>
</evidence>
<accession>A0ACB5U880</accession>
<dbReference type="EMBL" id="BSXS01014014">
    <property type="protein sequence ID" value="GMF04766.1"/>
    <property type="molecule type" value="Genomic_DNA"/>
</dbReference>
<keyword evidence="2" id="KW-1185">Reference proteome</keyword>
<name>A0ACB5U880_AMBMO</name>
<dbReference type="Proteomes" id="UP001165064">
    <property type="component" value="Unassembled WGS sequence"/>
</dbReference>
<protein>
    <submittedName>
        <fullName evidence="1">Unnamed protein product</fullName>
    </submittedName>
</protein>
<comment type="caution">
    <text evidence="1">The sequence shown here is derived from an EMBL/GenBank/DDBJ whole genome shotgun (WGS) entry which is preliminary data.</text>
</comment>
<evidence type="ECO:0000313" key="2">
    <source>
        <dbReference type="Proteomes" id="UP001165064"/>
    </source>
</evidence>